<dbReference type="RefSeq" id="WP_284196732.1">
    <property type="nucleotide sequence ID" value="NZ_BSOG01000002.1"/>
</dbReference>
<keyword evidence="1" id="KW-0812">Transmembrane</keyword>
<proteinExistence type="predicted"/>
<reference evidence="3" key="1">
    <citation type="journal article" date="2019" name="Int. J. Syst. Evol. Microbiol.">
        <title>The Global Catalogue of Microorganisms (GCM) 10K type strain sequencing project: providing services to taxonomists for standard genome sequencing and annotation.</title>
        <authorList>
            <consortium name="The Broad Institute Genomics Platform"/>
            <consortium name="The Broad Institute Genome Sequencing Center for Infectious Disease"/>
            <person name="Wu L."/>
            <person name="Ma J."/>
        </authorList>
    </citation>
    <scope>NUCLEOTIDE SEQUENCE [LARGE SCALE GENOMIC DNA]</scope>
    <source>
        <strain evidence="3">NBRC 110044</strain>
    </source>
</reference>
<keyword evidence="1" id="KW-0472">Membrane</keyword>
<accession>A0ABQ5YF69</accession>
<feature type="transmembrane region" description="Helical" evidence="1">
    <location>
        <begin position="65"/>
        <end position="86"/>
    </location>
</feature>
<dbReference type="Proteomes" id="UP001156706">
    <property type="component" value="Unassembled WGS sequence"/>
</dbReference>
<evidence type="ECO:0000313" key="3">
    <source>
        <dbReference type="Proteomes" id="UP001156706"/>
    </source>
</evidence>
<feature type="transmembrane region" description="Helical" evidence="1">
    <location>
        <begin position="92"/>
        <end position="113"/>
    </location>
</feature>
<dbReference type="InterPro" id="IPR021279">
    <property type="entry name" value="DUF2721"/>
</dbReference>
<keyword evidence="1" id="KW-1133">Transmembrane helix</keyword>
<dbReference type="EMBL" id="BSOG01000002">
    <property type="protein sequence ID" value="GLR13641.1"/>
    <property type="molecule type" value="Genomic_DNA"/>
</dbReference>
<evidence type="ECO:0000256" key="1">
    <source>
        <dbReference type="SAM" id="Phobius"/>
    </source>
</evidence>
<sequence length="135" mass="14842">MEISVPALLFPAISLLLLAYTNRFLGISSVIRKLYEDYKTAPDPKIVRQIANLRKRVTLIRRMQVVGVGSLFLCVLCMFLIFFGLATAAHTVFGISLICLLISLGLSITEIGMSSEALNILLADMEEDLARHDGG</sequence>
<dbReference type="Pfam" id="PF11026">
    <property type="entry name" value="DUF2721"/>
    <property type="match status" value="1"/>
</dbReference>
<protein>
    <submittedName>
        <fullName evidence="2">Membrane protein</fullName>
    </submittedName>
</protein>
<evidence type="ECO:0000313" key="2">
    <source>
        <dbReference type="EMBL" id="GLR13641.1"/>
    </source>
</evidence>
<keyword evidence="3" id="KW-1185">Reference proteome</keyword>
<name>A0ABQ5YF69_9NEIS</name>
<comment type="caution">
    <text evidence="2">The sequence shown here is derived from an EMBL/GenBank/DDBJ whole genome shotgun (WGS) entry which is preliminary data.</text>
</comment>
<gene>
    <name evidence="2" type="ORF">GCM10007907_24310</name>
</gene>
<feature type="transmembrane region" description="Helical" evidence="1">
    <location>
        <begin position="6"/>
        <end position="25"/>
    </location>
</feature>
<organism evidence="2 3">
    <name type="scientific">Chitinimonas prasina</name>
    <dbReference type="NCBI Taxonomy" id="1434937"/>
    <lineage>
        <taxon>Bacteria</taxon>
        <taxon>Pseudomonadati</taxon>
        <taxon>Pseudomonadota</taxon>
        <taxon>Betaproteobacteria</taxon>
        <taxon>Neisseriales</taxon>
        <taxon>Chitinibacteraceae</taxon>
        <taxon>Chitinimonas</taxon>
    </lineage>
</organism>